<evidence type="ECO:0000256" key="10">
    <source>
        <dbReference type="ARBA" id="ARBA00023237"/>
    </source>
</evidence>
<evidence type="ECO:0000256" key="2">
    <source>
        <dbReference type="ARBA" id="ARBA00011233"/>
    </source>
</evidence>
<dbReference type="InterPro" id="IPR050298">
    <property type="entry name" value="Gram-neg_bact_OMP"/>
</dbReference>
<keyword evidence="7" id="KW-0406">Ion transport</keyword>
<evidence type="ECO:0000256" key="11">
    <source>
        <dbReference type="SAM" id="SignalP"/>
    </source>
</evidence>
<feature type="signal peptide" evidence="11">
    <location>
        <begin position="1"/>
        <end position="31"/>
    </location>
</feature>
<keyword evidence="8" id="KW-0626">Porin</keyword>
<evidence type="ECO:0000256" key="5">
    <source>
        <dbReference type="ARBA" id="ARBA00022692"/>
    </source>
</evidence>
<keyword evidence="4" id="KW-1134">Transmembrane beta strand</keyword>
<dbReference type="AlphaFoldDB" id="A0A3R8TVB4"/>
<keyword evidence="3" id="KW-0813">Transport</keyword>
<feature type="chain" id="PRO_5018702256" evidence="11">
    <location>
        <begin position="32"/>
        <end position="366"/>
    </location>
</feature>
<evidence type="ECO:0000259" key="12">
    <source>
        <dbReference type="Pfam" id="PF13609"/>
    </source>
</evidence>
<dbReference type="CDD" id="cd00342">
    <property type="entry name" value="gram_neg_porins"/>
    <property type="match status" value="1"/>
</dbReference>
<dbReference type="SUPFAM" id="SSF56935">
    <property type="entry name" value="Porins"/>
    <property type="match status" value="1"/>
</dbReference>
<evidence type="ECO:0000256" key="9">
    <source>
        <dbReference type="ARBA" id="ARBA00023136"/>
    </source>
</evidence>
<dbReference type="PANTHER" id="PTHR34501:SF9">
    <property type="entry name" value="MAJOR OUTER MEMBRANE PROTEIN P.IA"/>
    <property type="match status" value="1"/>
</dbReference>
<feature type="domain" description="Porin" evidence="12">
    <location>
        <begin position="20"/>
        <end position="340"/>
    </location>
</feature>
<gene>
    <name evidence="13" type="ORF">EIP75_05060</name>
</gene>
<evidence type="ECO:0000313" key="13">
    <source>
        <dbReference type="EMBL" id="RRS05572.1"/>
    </source>
</evidence>
<evidence type="ECO:0000256" key="1">
    <source>
        <dbReference type="ARBA" id="ARBA00004571"/>
    </source>
</evidence>
<keyword evidence="5" id="KW-0812">Transmembrane</keyword>
<sequence length="366" mass="38077">MRTHRLSMPLCLKASSTLAIVIATMAMPAVAQTQVSLYGLLDVSAERISGDGFSLSRVSSSNLSTSRLGLRADEDLGGGLKVRATLETAVAADTGANSGGNSRFFDRHAHVALIGSWGELRLGRTDTPLGLAADMAGTQAFDDLTIVGARGATRYRRTDNSITYLLPTVITGLSGQVQYSLGSSGFGGSGLSDNRVTGDEATGGKTWGFNLVYAAGPFQAGLGYLKARDENIAVAGDQGANATMVLASYDFGPVKITAYANDETNTSVISGADHLRTLGAKLAVPVGQDLLLTAGASRTRGTTDARGDEDRVTIFSLKGVYTLSRRTSLYGWLVSVDNEDAANKGVIAPGAGQSGRGLAFGVRHLF</sequence>
<evidence type="ECO:0000256" key="4">
    <source>
        <dbReference type="ARBA" id="ARBA00022452"/>
    </source>
</evidence>
<comment type="subunit">
    <text evidence="2">Homotrimer.</text>
</comment>
<evidence type="ECO:0000256" key="3">
    <source>
        <dbReference type="ARBA" id="ARBA00022448"/>
    </source>
</evidence>
<keyword evidence="14" id="KW-1185">Reference proteome</keyword>
<dbReference type="InterPro" id="IPR023614">
    <property type="entry name" value="Porin_dom_sf"/>
</dbReference>
<dbReference type="GO" id="GO:0009279">
    <property type="term" value="C:cell outer membrane"/>
    <property type="evidence" value="ECO:0007669"/>
    <property type="project" value="UniProtKB-SubCell"/>
</dbReference>
<dbReference type="Pfam" id="PF13609">
    <property type="entry name" value="Porin_4"/>
    <property type="match status" value="1"/>
</dbReference>
<protein>
    <submittedName>
        <fullName evidence="13">Porin</fullName>
    </submittedName>
</protein>
<evidence type="ECO:0000256" key="8">
    <source>
        <dbReference type="ARBA" id="ARBA00023114"/>
    </source>
</evidence>
<dbReference type="PANTHER" id="PTHR34501">
    <property type="entry name" value="PROTEIN YDDL-RELATED"/>
    <property type="match status" value="1"/>
</dbReference>
<keyword evidence="10" id="KW-0998">Cell outer membrane</keyword>
<keyword evidence="6 11" id="KW-0732">Signal</keyword>
<dbReference type="Gene3D" id="2.40.160.10">
    <property type="entry name" value="Porin"/>
    <property type="match status" value="1"/>
</dbReference>
<dbReference type="EMBL" id="RSED01000003">
    <property type="protein sequence ID" value="RRS05572.1"/>
    <property type="molecule type" value="Genomic_DNA"/>
</dbReference>
<reference evidence="13 14" key="1">
    <citation type="submission" date="2018-12" db="EMBL/GenBank/DDBJ databases">
        <title>The whole draft genome of Aquabacterium sp. SJQ9.</title>
        <authorList>
            <person name="Sun L."/>
            <person name="Gao X."/>
            <person name="Chen W."/>
            <person name="Huang K."/>
        </authorList>
    </citation>
    <scope>NUCLEOTIDE SEQUENCE [LARGE SCALE GENOMIC DNA]</scope>
    <source>
        <strain evidence="13 14">SJQ9</strain>
    </source>
</reference>
<organism evidence="13 14">
    <name type="scientific">Aquabacterium soli</name>
    <dbReference type="NCBI Taxonomy" id="2493092"/>
    <lineage>
        <taxon>Bacteria</taxon>
        <taxon>Pseudomonadati</taxon>
        <taxon>Pseudomonadota</taxon>
        <taxon>Betaproteobacteria</taxon>
        <taxon>Burkholderiales</taxon>
        <taxon>Aquabacterium</taxon>
    </lineage>
</organism>
<dbReference type="Proteomes" id="UP000269265">
    <property type="component" value="Unassembled WGS sequence"/>
</dbReference>
<evidence type="ECO:0000256" key="7">
    <source>
        <dbReference type="ARBA" id="ARBA00023065"/>
    </source>
</evidence>
<dbReference type="GO" id="GO:0015288">
    <property type="term" value="F:porin activity"/>
    <property type="evidence" value="ECO:0007669"/>
    <property type="project" value="UniProtKB-KW"/>
</dbReference>
<dbReference type="OrthoDB" id="6975458at2"/>
<dbReference type="GO" id="GO:0006811">
    <property type="term" value="P:monoatomic ion transport"/>
    <property type="evidence" value="ECO:0007669"/>
    <property type="project" value="UniProtKB-KW"/>
</dbReference>
<evidence type="ECO:0000256" key="6">
    <source>
        <dbReference type="ARBA" id="ARBA00022729"/>
    </source>
</evidence>
<dbReference type="GO" id="GO:0046930">
    <property type="term" value="C:pore complex"/>
    <property type="evidence" value="ECO:0007669"/>
    <property type="project" value="UniProtKB-KW"/>
</dbReference>
<accession>A0A3R8TVB4</accession>
<comment type="caution">
    <text evidence="13">The sequence shown here is derived from an EMBL/GenBank/DDBJ whole genome shotgun (WGS) entry which is preliminary data.</text>
</comment>
<keyword evidence="9" id="KW-0472">Membrane</keyword>
<dbReference type="InterPro" id="IPR033900">
    <property type="entry name" value="Gram_neg_porin_domain"/>
</dbReference>
<evidence type="ECO:0000313" key="14">
    <source>
        <dbReference type="Proteomes" id="UP000269265"/>
    </source>
</evidence>
<comment type="subcellular location">
    <subcellularLocation>
        <location evidence="1">Cell outer membrane</location>
        <topology evidence="1">Multi-pass membrane protein</topology>
    </subcellularLocation>
</comment>
<proteinExistence type="predicted"/>
<name>A0A3R8TVB4_9BURK</name>